<dbReference type="GO" id="GO:0045087">
    <property type="term" value="P:innate immune response"/>
    <property type="evidence" value="ECO:0007669"/>
    <property type="project" value="UniProtKB-KW"/>
</dbReference>
<accession>A0A401S890</accession>
<evidence type="ECO:0000256" key="3">
    <source>
        <dbReference type="ARBA" id="ARBA00022999"/>
    </source>
</evidence>
<dbReference type="PANTHER" id="PTHR46051:SF1">
    <property type="entry name" value="INOSITOL POLYPHOSPHATE-RELATED PHOSPHATASE DOMAIN-CONTAINING PROTEIN"/>
    <property type="match status" value="1"/>
</dbReference>
<evidence type="ECO:0000256" key="1">
    <source>
        <dbReference type="ARBA" id="ARBA00022588"/>
    </source>
</evidence>
<dbReference type="GO" id="GO:0009966">
    <property type="term" value="P:regulation of signal transduction"/>
    <property type="evidence" value="ECO:0007669"/>
    <property type="project" value="TreeGrafter"/>
</dbReference>
<keyword evidence="4" id="KW-1064">Adaptive immunity</keyword>
<evidence type="ECO:0000256" key="4">
    <source>
        <dbReference type="ARBA" id="ARBA00023130"/>
    </source>
</evidence>
<evidence type="ECO:0000256" key="2">
    <source>
        <dbReference type="ARBA" id="ARBA00022859"/>
    </source>
</evidence>
<name>A0A401S890_CHIPU</name>
<dbReference type="GO" id="GO:0002250">
    <property type="term" value="P:adaptive immune response"/>
    <property type="evidence" value="ECO:0007669"/>
    <property type="project" value="UniProtKB-KW"/>
</dbReference>
<keyword evidence="2" id="KW-0391">Immunity</keyword>
<keyword evidence="1" id="KW-0399">Innate immunity</keyword>
<dbReference type="PANTHER" id="PTHR46051">
    <property type="entry name" value="SH2 DOMAIN-CONTAINING PROTEIN"/>
    <property type="match status" value="1"/>
</dbReference>
<dbReference type="Gene3D" id="3.30.505.10">
    <property type="entry name" value="SH2 domain"/>
    <property type="match status" value="1"/>
</dbReference>
<dbReference type="PROSITE" id="PS50001">
    <property type="entry name" value="SH2"/>
    <property type="match status" value="1"/>
</dbReference>
<sequence>MDHPIYHGKINREVGERLLCRNGKDGSYLIRDSESLPGVYCLCVLYSGLVYTYRVFKTPTDSWTVETAPGVHKRLFRKVKNLIAAYQKENQGLAVPLLYPVYKQKGVETEEDYLMMQPAE</sequence>
<dbReference type="GO" id="GO:0050776">
    <property type="term" value="P:regulation of immune response"/>
    <property type="evidence" value="ECO:0007669"/>
    <property type="project" value="TreeGrafter"/>
</dbReference>
<organism evidence="7 8">
    <name type="scientific">Chiloscyllium punctatum</name>
    <name type="common">Brownbanded bambooshark</name>
    <name type="synonym">Hemiscyllium punctatum</name>
    <dbReference type="NCBI Taxonomy" id="137246"/>
    <lineage>
        <taxon>Eukaryota</taxon>
        <taxon>Metazoa</taxon>
        <taxon>Chordata</taxon>
        <taxon>Craniata</taxon>
        <taxon>Vertebrata</taxon>
        <taxon>Chondrichthyes</taxon>
        <taxon>Elasmobranchii</taxon>
        <taxon>Galeomorphii</taxon>
        <taxon>Galeoidea</taxon>
        <taxon>Orectolobiformes</taxon>
        <taxon>Hemiscylliidae</taxon>
        <taxon>Chiloscyllium</taxon>
    </lineage>
</organism>
<dbReference type="SMART" id="SM00252">
    <property type="entry name" value="SH2"/>
    <property type="match status" value="1"/>
</dbReference>
<evidence type="ECO:0000256" key="5">
    <source>
        <dbReference type="PROSITE-ProRule" id="PRU00191"/>
    </source>
</evidence>
<dbReference type="OrthoDB" id="10053436at2759"/>
<protein>
    <recommendedName>
        <fullName evidence="6">SH2 domain-containing protein</fullName>
    </recommendedName>
</protein>
<feature type="domain" description="SH2" evidence="6">
    <location>
        <begin position="5"/>
        <end position="101"/>
    </location>
</feature>
<dbReference type="OMA" id="QINEGSW"/>
<dbReference type="Pfam" id="PF00017">
    <property type="entry name" value="SH2"/>
    <property type="match status" value="1"/>
</dbReference>
<dbReference type="Proteomes" id="UP000287033">
    <property type="component" value="Unassembled WGS sequence"/>
</dbReference>
<dbReference type="EMBL" id="BEZZ01000128">
    <property type="protein sequence ID" value="GCC26560.1"/>
    <property type="molecule type" value="Genomic_DNA"/>
</dbReference>
<evidence type="ECO:0000259" key="6">
    <source>
        <dbReference type="PROSITE" id="PS50001"/>
    </source>
</evidence>
<keyword evidence="3 5" id="KW-0727">SH2 domain</keyword>
<dbReference type="AlphaFoldDB" id="A0A401S890"/>
<dbReference type="SUPFAM" id="SSF55550">
    <property type="entry name" value="SH2 domain"/>
    <property type="match status" value="1"/>
</dbReference>
<reference evidence="7 8" key="1">
    <citation type="journal article" date="2018" name="Nat. Ecol. Evol.">
        <title>Shark genomes provide insights into elasmobranch evolution and the origin of vertebrates.</title>
        <authorList>
            <person name="Hara Y"/>
            <person name="Yamaguchi K"/>
            <person name="Onimaru K"/>
            <person name="Kadota M"/>
            <person name="Koyanagi M"/>
            <person name="Keeley SD"/>
            <person name="Tatsumi K"/>
            <person name="Tanaka K"/>
            <person name="Motone F"/>
            <person name="Kageyama Y"/>
            <person name="Nozu R"/>
            <person name="Adachi N"/>
            <person name="Nishimura O"/>
            <person name="Nakagawa R"/>
            <person name="Tanegashima C"/>
            <person name="Kiyatake I"/>
            <person name="Matsumoto R"/>
            <person name="Murakumo K"/>
            <person name="Nishida K"/>
            <person name="Terakita A"/>
            <person name="Kuratani S"/>
            <person name="Sato K"/>
            <person name="Hyodo S Kuraku.S."/>
        </authorList>
    </citation>
    <scope>NUCLEOTIDE SEQUENCE [LARGE SCALE GENOMIC DNA]</scope>
</reference>
<evidence type="ECO:0000313" key="8">
    <source>
        <dbReference type="Proteomes" id="UP000287033"/>
    </source>
</evidence>
<keyword evidence="8" id="KW-1185">Reference proteome</keyword>
<gene>
    <name evidence="7" type="ORF">chiPu_0004977</name>
</gene>
<evidence type="ECO:0000313" key="7">
    <source>
        <dbReference type="EMBL" id="GCC26560.1"/>
    </source>
</evidence>
<dbReference type="InterPro" id="IPR000980">
    <property type="entry name" value="SH2"/>
</dbReference>
<dbReference type="STRING" id="137246.A0A401S890"/>
<dbReference type="InterPro" id="IPR036860">
    <property type="entry name" value="SH2_dom_sf"/>
</dbReference>
<proteinExistence type="predicted"/>
<comment type="caution">
    <text evidence="7">The sequence shown here is derived from an EMBL/GenBank/DDBJ whole genome shotgun (WGS) entry which is preliminary data.</text>
</comment>
<dbReference type="PRINTS" id="PR00401">
    <property type="entry name" value="SH2DOMAIN"/>
</dbReference>